<dbReference type="OrthoDB" id="7866618at2"/>
<dbReference type="EMBL" id="PGTB01000018">
    <property type="protein sequence ID" value="PJE37279.1"/>
    <property type="molecule type" value="Genomic_DNA"/>
</dbReference>
<name>A0A2M8J3B8_9RHOB</name>
<dbReference type="Proteomes" id="UP000231553">
    <property type="component" value="Unassembled WGS sequence"/>
</dbReference>
<dbReference type="InterPro" id="IPR029024">
    <property type="entry name" value="TerB-like"/>
</dbReference>
<proteinExistence type="predicted"/>
<evidence type="ECO:0000313" key="2">
    <source>
        <dbReference type="Proteomes" id="UP000231553"/>
    </source>
</evidence>
<dbReference type="SUPFAM" id="SSF158682">
    <property type="entry name" value="TerB-like"/>
    <property type="match status" value="1"/>
</dbReference>
<reference evidence="1 2" key="1">
    <citation type="journal article" date="2018" name="Int. J. Syst. Evol. Microbiol.">
        <title>Pseudooceanicola lipolyticus sp. nov., a marine alphaproteobacterium, reclassification of Oceanicola flagellatus as Pseudooceanicola flagellatus comb. nov. and emended description of the genus Pseudooceanicola.</title>
        <authorList>
            <person name="Huang M.-M."/>
            <person name="Guo L.-L."/>
            <person name="Wu Y.-H."/>
            <person name="Lai Q.-L."/>
            <person name="Shao Z.-Z."/>
            <person name="Wang C.-S."/>
            <person name="Wu M."/>
            <person name="Xu X.-W."/>
        </authorList>
    </citation>
    <scope>NUCLEOTIDE SEQUENCE [LARGE SCALE GENOMIC DNA]</scope>
    <source>
        <strain evidence="1 2">157</strain>
    </source>
</reference>
<evidence type="ECO:0000313" key="1">
    <source>
        <dbReference type="EMBL" id="PJE37279.1"/>
    </source>
</evidence>
<organism evidence="1 2">
    <name type="scientific">Pseudooceanicola lipolyticus</name>
    <dbReference type="NCBI Taxonomy" id="2029104"/>
    <lineage>
        <taxon>Bacteria</taxon>
        <taxon>Pseudomonadati</taxon>
        <taxon>Pseudomonadota</taxon>
        <taxon>Alphaproteobacteria</taxon>
        <taxon>Rhodobacterales</taxon>
        <taxon>Paracoccaceae</taxon>
        <taxon>Pseudooceanicola</taxon>
    </lineage>
</organism>
<keyword evidence="2" id="KW-1185">Reference proteome</keyword>
<gene>
    <name evidence="1" type="ORF">CVM52_07890</name>
</gene>
<protein>
    <submittedName>
        <fullName evidence="1">DUF533 domain-containing protein</fullName>
    </submittedName>
</protein>
<dbReference type="RefSeq" id="WP_100161960.1">
    <property type="nucleotide sequence ID" value="NZ_PGTB01000018.1"/>
</dbReference>
<accession>A0A2M8J3B8</accession>
<dbReference type="CDD" id="cd07178">
    <property type="entry name" value="terB_like_YebE"/>
    <property type="match status" value="1"/>
</dbReference>
<dbReference type="AlphaFoldDB" id="A0A2M8J3B8"/>
<comment type="caution">
    <text evidence="1">The sequence shown here is derived from an EMBL/GenBank/DDBJ whole genome shotgun (WGS) entry which is preliminary data.</text>
</comment>
<dbReference type="InterPro" id="IPR007486">
    <property type="entry name" value="YebE"/>
</dbReference>
<sequence>MSLMGTLAKVAIGYAAARGVDRMSGGQGLGGLFGGAQIEPDKAQASRAPGVDSLQEMMAAFTGGKGGDLGDMVKKFTSQSGFDLSSLMGGGGTPGRERGLLSSAPGGGTGIAGLLAALGGAAAMGAKGTGAAFDQMVTKDTAPQVEESAGLLLRAMIQSAKADGRIDDDERKKIMETVGEDADAEDIAFLKAQLAAPIDVGALAKDTPPAMAMQVYSMSLMPIRVDSVGEAHYLDELASALELNQETVNALHLQMGVKPLYG</sequence>
<dbReference type="Pfam" id="PF04391">
    <property type="entry name" value="DUF533"/>
    <property type="match status" value="1"/>
</dbReference>